<comment type="caution">
    <text evidence="5">The sequence shown here is derived from an EMBL/GenBank/DDBJ whole genome shotgun (WGS) entry which is preliminary data.</text>
</comment>
<dbReference type="InterPro" id="IPR051814">
    <property type="entry name" value="NAD(P)H-dep_FMN_reductase"/>
</dbReference>
<dbReference type="Pfam" id="PF03358">
    <property type="entry name" value="FMN_red"/>
    <property type="match status" value="1"/>
</dbReference>
<name>A0ABW0DNC5_9ACTN</name>
<evidence type="ECO:0000313" key="6">
    <source>
        <dbReference type="Proteomes" id="UP001596035"/>
    </source>
</evidence>
<dbReference type="Gene3D" id="3.40.50.360">
    <property type="match status" value="1"/>
</dbReference>
<evidence type="ECO:0000259" key="4">
    <source>
        <dbReference type="Pfam" id="PF03358"/>
    </source>
</evidence>
<dbReference type="InterPro" id="IPR005025">
    <property type="entry name" value="FMN_Rdtase-like_dom"/>
</dbReference>
<sequence length="188" mass="19560">MAMFLTVSGSASPDSCTERVLLTQIVPRLAGGGHEIRHLAVRDLPADALLHGDAGHPRLTATAELLAAADGVVVATPVYKASYSGLLKTFLDVLPRRGLVGKAVLPLATGHMASHGTLLHEALRPVLRSMGAAAVVPGCFLTEQAARSLGAPQYVGAREQLDRGTALFLRLAAARLSRQQAAGARSMA</sequence>
<reference evidence="6" key="1">
    <citation type="journal article" date="2019" name="Int. J. Syst. Evol. Microbiol.">
        <title>The Global Catalogue of Microorganisms (GCM) 10K type strain sequencing project: providing services to taxonomists for standard genome sequencing and annotation.</title>
        <authorList>
            <consortium name="The Broad Institute Genomics Platform"/>
            <consortium name="The Broad Institute Genome Sequencing Center for Infectious Disease"/>
            <person name="Wu L."/>
            <person name="Ma J."/>
        </authorList>
    </citation>
    <scope>NUCLEOTIDE SEQUENCE [LARGE SCALE GENOMIC DNA]</scope>
    <source>
        <strain evidence="6">CGMCC 4.7131</strain>
    </source>
</reference>
<feature type="domain" description="NADPH-dependent FMN reductase-like" evidence="4">
    <location>
        <begin position="5"/>
        <end position="145"/>
    </location>
</feature>
<organism evidence="5 6">
    <name type="scientific">Streptomyces atrovirens</name>
    <dbReference type="NCBI Taxonomy" id="285556"/>
    <lineage>
        <taxon>Bacteria</taxon>
        <taxon>Bacillati</taxon>
        <taxon>Actinomycetota</taxon>
        <taxon>Actinomycetes</taxon>
        <taxon>Kitasatosporales</taxon>
        <taxon>Streptomycetaceae</taxon>
        <taxon>Streptomyces</taxon>
    </lineage>
</organism>
<gene>
    <name evidence="5" type="ORF">ACFPWV_09950</name>
</gene>
<accession>A0ABW0DNC5</accession>
<evidence type="ECO:0000313" key="5">
    <source>
        <dbReference type="EMBL" id="MFC5240221.1"/>
    </source>
</evidence>
<dbReference type="EMBL" id="JBHSKN010000009">
    <property type="protein sequence ID" value="MFC5240221.1"/>
    <property type="molecule type" value="Genomic_DNA"/>
</dbReference>
<evidence type="ECO:0000256" key="2">
    <source>
        <dbReference type="ARBA" id="ARBA00022643"/>
    </source>
</evidence>
<dbReference type="PANTHER" id="PTHR43408">
    <property type="entry name" value="FMN REDUCTASE (NADPH)"/>
    <property type="match status" value="1"/>
</dbReference>
<dbReference type="RefSeq" id="WP_344559576.1">
    <property type="nucleotide sequence ID" value="NZ_BAAATG010000014.1"/>
</dbReference>
<evidence type="ECO:0000256" key="1">
    <source>
        <dbReference type="ARBA" id="ARBA00022630"/>
    </source>
</evidence>
<proteinExistence type="predicted"/>
<protein>
    <submittedName>
        <fullName evidence="5">NAD(P)H-dependent oxidoreductase</fullName>
    </submittedName>
</protein>
<dbReference type="SUPFAM" id="SSF52218">
    <property type="entry name" value="Flavoproteins"/>
    <property type="match status" value="1"/>
</dbReference>
<keyword evidence="2" id="KW-0288">FMN</keyword>
<dbReference type="PANTHER" id="PTHR43408:SF1">
    <property type="entry name" value="FMN REDUCTASE (NADPH)"/>
    <property type="match status" value="1"/>
</dbReference>
<keyword evidence="6" id="KW-1185">Reference proteome</keyword>
<dbReference type="InterPro" id="IPR029039">
    <property type="entry name" value="Flavoprotein-like_sf"/>
</dbReference>
<dbReference type="Proteomes" id="UP001596035">
    <property type="component" value="Unassembled WGS sequence"/>
</dbReference>
<keyword evidence="3" id="KW-0560">Oxidoreductase</keyword>
<keyword evidence="1" id="KW-0285">Flavoprotein</keyword>
<evidence type="ECO:0000256" key="3">
    <source>
        <dbReference type="ARBA" id="ARBA00023002"/>
    </source>
</evidence>